<name>A0ABD5PR33_9EURY</name>
<comment type="catalytic activity">
    <reaction evidence="6">
        <text>a quinone + sn-glycerol 3-phosphate = dihydroxyacetone phosphate + a quinol</text>
        <dbReference type="Rhea" id="RHEA:18977"/>
        <dbReference type="ChEBI" id="CHEBI:24646"/>
        <dbReference type="ChEBI" id="CHEBI:57597"/>
        <dbReference type="ChEBI" id="CHEBI:57642"/>
        <dbReference type="ChEBI" id="CHEBI:132124"/>
        <dbReference type="EC" id="1.1.5.3"/>
    </reaction>
</comment>
<dbReference type="AlphaFoldDB" id="A0ABD5PR33"/>
<dbReference type="PROSITE" id="PS00978">
    <property type="entry name" value="FAD_G3PDH_2"/>
    <property type="match status" value="1"/>
</dbReference>
<keyword evidence="4" id="KW-0274">FAD</keyword>
<keyword evidence="9" id="KW-1185">Reference proteome</keyword>
<dbReference type="InterPro" id="IPR000447">
    <property type="entry name" value="G3P_DH_FAD-dep"/>
</dbReference>
<dbReference type="Pfam" id="PF01266">
    <property type="entry name" value="DAO"/>
    <property type="match status" value="1"/>
</dbReference>
<dbReference type="EC" id="1.1.5.3" evidence="6"/>
<dbReference type="EMBL" id="JBHSFA010000007">
    <property type="protein sequence ID" value="MFC4542923.1"/>
    <property type="molecule type" value="Genomic_DNA"/>
</dbReference>
<accession>A0ABD5PR33</accession>
<proteinExistence type="inferred from homology"/>
<evidence type="ECO:0000259" key="7">
    <source>
        <dbReference type="Pfam" id="PF01266"/>
    </source>
</evidence>
<dbReference type="GO" id="GO:0006072">
    <property type="term" value="P:glycerol-3-phosphate metabolic process"/>
    <property type="evidence" value="ECO:0007669"/>
    <property type="project" value="UniProtKB-UniRule"/>
</dbReference>
<protein>
    <recommendedName>
        <fullName evidence="6">Glycerol-3-phosphate dehydrogenase</fullName>
        <ecNumber evidence="6">1.1.5.3</ecNumber>
    </recommendedName>
</protein>
<reference evidence="8 9" key="1">
    <citation type="journal article" date="2019" name="Int. J. Syst. Evol. Microbiol.">
        <title>The Global Catalogue of Microorganisms (GCM) 10K type strain sequencing project: providing services to taxonomists for standard genome sequencing and annotation.</title>
        <authorList>
            <consortium name="The Broad Institute Genomics Platform"/>
            <consortium name="The Broad Institute Genome Sequencing Center for Infectious Disease"/>
            <person name="Wu L."/>
            <person name="Ma J."/>
        </authorList>
    </citation>
    <scope>NUCLEOTIDE SEQUENCE [LARGE SCALE GENOMIC DNA]</scope>
    <source>
        <strain evidence="8 9">WLHS5</strain>
    </source>
</reference>
<comment type="cofactor">
    <cofactor evidence="1 6">
        <name>FAD</name>
        <dbReference type="ChEBI" id="CHEBI:57692"/>
    </cofactor>
</comment>
<evidence type="ECO:0000313" key="8">
    <source>
        <dbReference type="EMBL" id="MFC4542923.1"/>
    </source>
</evidence>
<dbReference type="InterPro" id="IPR006076">
    <property type="entry name" value="FAD-dep_OxRdtase"/>
</dbReference>
<dbReference type="PANTHER" id="PTHR11985">
    <property type="entry name" value="GLYCEROL-3-PHOSPHATE DEHYDROGENASE"/>
    <property type="match status" value="1"/>
</dbReference>
<comment type="caution">
    <text evidence="8">The sequence shown here is derived from an EMBL/GenBank/DDBJ whole genome shotgun (WGS) entry which is preliminary data.</text>
</comment>
<evidence type="ECO:0000313" key="9">
    <source>
        <dbReference type="Proteomes" id="UP001595898"/>
    </source>
</evidence>
<evidence type="ECO:0000256" key="1">
    <source>
        <dbReference type="ARBA" id="ARBA00001974"/>
    </source>
</evidence>
<dbReference type="SUPFAM" id="SSF54373">
    <property type="entry name" value="FAD-linked reductases, C-terminal domain"/>
    <property type="match status" value="1"/>
</dbReference>
<evidence type="ECO:0000256" key="2">
    <source>
        <dbReference type="ARBA" id="ARBA00007330"/>
    </source>
</evidence>
<evidence type="ECO:0000256" key="5">
    <source>
        <dbReference type="ARBA" id="ARBA00023002"/>
    </source>
</evidence>
<dbReference type="PRINTS" id="PR01001">
    <property type="entry name" value="FADG3PDH"/>
</dbReference>
<comment type="similarity">
    <text evidence="2 6">Belongs to the FAD-dependent glycerol-3-phosphate dehydrogenase family.</text>
</comment>
<dbReference type="PROSITE" id="PS00977">
    <property type="entry name" value="FAD_G3PDH_1"/>
    <property type="match status" value="1"/>
</dbReference>
<evidence type="ECO:0000256" key="3">
    <source>
        <dbReference type="ARBA" id="ARBA00022630"/>
    </source>
</evidence>
<dbReference type="SUPFAM" id="SSF51905">
    <property type="entry name" value="FAD/NAD(P)-binding domain"/>
    <property type="match status" value="1"/>
</dbReference>
<dbReference type="Gene3D" id="3.50.50.60">
    <property type="entry name" value="FAD/NAD(P)-binding domain"/>
    <property type="match status" value="3"/>
</dbReference>
<feature type="domain" description="FAD dependent oxidoreductase" evidence="7">
    <location>
        <begin position="6"/>
        <end position="358"/>
    </location>
</feature>
<dbReference type="RefSeq" id="WP_250140390.1">
    <property type="nucleotide sequence ID" value="NZ_JALIQP010000002.1"/>
</dbReference>
<organism evidence="8 9">
    <name type="scientific">Halosolutus amylolyticus</name>
    <dbReference type="NCBI Taxonomy" id="2932267"/>
    <lineage>
        <taxon>Archaea</taxon>
        <taxon>Methanobacteriati</taxon>
        <taxon>Methanobacteriota</taxon>
        <taxon>Stenosarchaea group</taxon>
        <taxon>Halobacteria</taxon>
        <taxon>Halobacteriales</taxon>
        <taxon>Natrialbaceae</taxon>
        <taxon>Halosolutus</taxon>
    </lineage>
</organism>
<dbReference type="InterPro" id="IPR036188">
    <property type="entry name" value="FAD/NAD-bd_sf"/>
</dbReference>
<dbReference type="GO" id="GO:0009331">
    <property type="term" value="C:glycerol-3-phosphate dehydrogenase (FAD) complex"/>
    <property type="evidence" value="ECO:0007669"/>
    <property type="project" value="UniProtKB-UniRule"/>
</dbReference>
<dbReference type="GO" id="GO:0004368">
    <property type="term" value="F:glycerol-3-phosphate dehydrogenase (quinone) activity"/>
    <property type="evidence" value="ECO:0007669"/>
    <property type="project" value="UniProtKB-EC"/>
</dbReference>
<evidence type="ECO:0000256" key="6">
    <source>
        <dbReference type="RuleBase" id="RU361217"/>
    </source>
</evidence>
<evidence type="ECO:0000256" key="4">
    <source>
        <dbReference type="ARBA" id="ARBA00022827"/>
    </source>
</evidence>
<keyword evidence="3 6" id="KW-0285">Flavoprotein</keyword>
<gene>
    <name evidence="8" type="ORF">ACFO5R_13425</name>
</gene>
<keyword evidence="5 6" id="KW-0560">Oxidoreductase</keyword>
<dbReference type="Proteomes" id="UP001595898">
    <property type="component" value="Unassembled WGS sequence"/>
</dbReference>
<sequence>MTLRTDVLVVGGGATGTGIARDLALRGVDVVLVDRGGLAGGTSSRSHGLLHSGARYAPADRAGAEECIRERRILGSIAGACVRDTGGLFVELEDDDPDYLRAKHDACVDIGIPATLLTAAEARDRVPDLAPDVRRAMAVPDAVVYPSRLVAANAEDARDHGARILTHTPVEGMRVAGDRITGVRVGGQVDGAIEAKFVVNAAGAWADRIAAMADVDVEMHPNRGVMIAVDYADLDPVLNRGRDPGDGDIVVPHADEVVLGTTSVDVDDPDDPGSADWELDRVREECARMLPPVAEAEPIRTWWGVRPLYAPDEAARGGRGISRGFFLLDHEIDGVANLASIVGGKLTTYRAMAEATADLVADRLGVDDPCITADRRLPGADDPARLDAFVAAFDAGGPSDADVRTGGDRDEP</sequence>
<dbReference type="PANTHER" id="PTHR11985:SF15">
    <property type="entry name" value="GLYCEROL-3-PHOSPHATE DEHYDROGENASE, MITOCHONDRIAL"/>
    <property type="match status" value="1"/>
</dbReference>